<reference evidence="8 9" key="1">
    <citation type="submission" date="2019-08" db="EMBL/GenBank/DDBJ databases">
        <title>Draft genome sequences of two oriental melons (Cucumis melo L. var makuwa).</title>
        <authorList>
            <person name="Kwon S.-Y."/>
        </authorList>
    </citation>
    <scope>NUCLEOTIDE SEQUENCE [LARGE SCALE GENOMIC DNA]</scope>
    <source>
        <strain evidence="9">cv. SW 3</strain>
        <tissue evidence="8">Leaf</tissue>
    </source>
</reference>
<dbReference type="PANTHER" id="PTHR42648:SF27">
    <property type="entry name" value="RNA-DIRECTED DNA POLYMERASE"/>
    <property type="match status" value="1"/>
</dbReference>
<keyword evidence="2" id="KW-0479">Metal-binding</keyword>
<evidence type="ECO:0000256" key="4">
    <source>
        <dbReference type="PROSITE-ProRule" id="PRU00047"/>
    </source>
</evidence>
<feature type="domain" description="CCHC-type" evidence="6">
    <location>
        <begin position="255"/>
        <end position="271"/>
    </location>
</feature>
<feature type="compositionally biased region" description="Low complexity" evidence="5">
    <location>
        <begin position="211"/>
        <end position="228"/>
    </location>
</feature>
<evidence type="ECO:0000313" key="8">
    <source>
        <dbReference type="EMBL" id="KAA0048103.1"/>
    </source>
</evidence>
<dbReference type="Pfam" id="PF07727">
    <property type="entry name" value="RVT_2"/>
    <property type="match status" value="1"/>
</dbReference>
<keyword evidence="1" id="KW-0645">Protease</keyword>
<dbReference type="InterPro" id="IPR039537">
    <property type="entry name" value="Retrotran_Ty1/copia-like"/>
</dbReference>
<dbReference type="InterPro" id="IPR001878">
    <property type="entry name" value="Znf_CCHC"/>
</dbReference>
<dbReference type="SUPFAM" id="SSF53098">
    <property type="entry name" value="Ribonuclease H-like"/>
    <property type="match status" value="1"/>
</dbReference>
<dbReference type="GO" id="GO:0003676">
    <property type="term" value="F:nucleic acid binding"/>
    <property type="evidence" value="ECO:0007669"/>
    <property type="project" value="InterPro"/>
</dbReference>
<evidence type="ECO:0000256" key="2">
    <source>
        <dbReference type="ARBA" id="ARBA00022723"/>
    </source>
</evidence>
<dbReference type="InterPro" id="IPR036397">
    <property type="entry name" value="RNaseH_sf"/>
</dbReference>
<evidence type="ECO:0000259" key="6">
    <source>
        <dbReference type="PROSITE" id="PS50158"/>
    </source>
</evidence>
<dbReference type="Pfam" id="PF14223">
    <property type="entry name" value="Retrotran_gag_2"/>
    <property type="match status" value="1"/>
</dbReference>
<evidence type="ECO:0000259" key="7">
    <source>
        <dbReference type="PROSITE" id="PS50994"/>
    </source>
</evidence>
<gene>
    <name evidence="8" type="ORF">E6C27_scaffold385G001820</name>
</gene>
<keyword evidence="4" id="KW-0862">Zinc</keyword>
<dbReference type="EMBL" id="SSTE01013029">
    <property type="protein sequence ID" value="KAA0048103.1"/>
    <property type="molecule type" value="Genomic_DNA"/>
</dbReference>
<dbReference type="PROSITE" id="PS50994">
    <property type="entry name" value="INTEGRASE"/>
    <property type="match status" value="1"/>
</dbReference>
<dbReference type="AlphaFoldDB" id="A0A5A7TWX1"/>
<protein>
    <submittedName>
        <fullName evidence="8">Gag/pol protein</fullName>
    </submittedName>
</protein>
<dbReference type="GO" id="GO:0008270">
    <property type="term" value="F:zinc ion binding"/>
    <property type="evidence" value="ECO:0007669"/>
    <property type="project" value="UniProtKB-KW"/>
</dbReference>
<dbReference type="SUPFAM" id="SSF57756">
    <property type="entry name" value="Retrovirus zinc finger-like domains"/>
    <property type="match status" value="1"/>
</dbReference>
<dbReference type="InterPro" id="IPR012337">
    <property type="entry name" value="RNaseH-like_sf"/>
</dbReference>
<dbReference type="InterPro" id="IPR054722">
    <property type="entry name" value="PolX-like_BBD"/>
</dbReference>
<evidence type="ECO:0000256" key="3">
    <source>
        <dbReference type="ARBA" id="ARBA00022801"/>
    </source>
</evidence>
<keyword evidence="3" id="KW-0378">Hydrolase</keyword>
<dbReference type="GO" id="GO:0006508">
    <property type="term" value="P:proteolysis"/>
    <property type="evidence" value="ECO:0007669"/>
    <property type="project" value="UniProtKB-KW"/>
</dbReference>
<feature type="region of interest" description="Disordered" evidence="5">
    <location>
        <begin position="209"/>
        <end position="254"/>
    </location>
</feature>
<dbReference type="PANTHER" id="PTHR42648">
    <property type="entry name" value="TRANSPOSASE, PUTATIVE-RELATED"/>
    <property type="match status" value="1"/>
</dbReference>
<organism evidence="8 9">
    <name type="scientific">Cucumis melo var. makuwa</name>
    <name type="common">Oriental melon</name>
    <dbReference type="NCBI Taxonomy" id="1194695"/>
    <lineage>
        <taxon>Eukaryota</taxon>
        <taxon>Viridiplantae</taxon>
        <taxon>Streptophyta</taxon>
        <taxon>Embryophyta</taxon>
        <taxon>Tracheophyta</taxon>
        <taxon>Spermatophyta</taxon>
        <taxon>Magnoliopsida</taxon>
        <taxon>eudicotyledons</taxon>
        <taxon>Gunneridae</taxon>
        <taxon>Pentapetalae</taxon>
        <taxon>rosids</taxon>
        <taxon>fabids</taxon>
        <taxon>Cucurbitales</taxon>
        <taxon>Cucurbitaceae</taxon>
        <taxon>Benincaseae</taxon>
        <taxon>Cucumis</taxon>
    </lineage>
</organism>
<dbReference type="InterPro" id="IPR001584">
    <property type="entry name" value="Integrase_cat-core"/>
</dbReference>
<accession>A0A5A7TWX1</accession>
<proteinExistence type="predicted"/>
<evidence type="ECO:0000313" key="9">
    <source>
        <dbReference type="Proteomes" id="UP000321393"/>
    </source>
</evidence>
<feature type="compositionally biased region" description="Basic residues" evidence="5">
    <location>
        <begin position="229"/>
        <end position="254"/>
    </location>
</feature>
<dbReference type="Gene3D" id="3.30.420.10">
    <property type="entry name" value="Ribonuclease H-like superfamily/Ribonuclease H"/>
    <property type="match status" value="1"/>
</dbReference>
<sequence length="747" mass="84761">MNSLIVQLLASEKLNRDNYTTWKSNLNTILVVDDLRFVLTEECPQTPASNANRTSREAYDRWIKANEKARVYILASMSDVLAKKHESLATAKEIMDSLKGMFGQPKWSLRHKAIKYIYTKRMKEGTSIREHVLYMMIHFNIAEVNGGAIDEANQVSFILESLPKSFIPFQTNVSLNKIEFNLTTLLNELQRFQNLTMGKAKEMEANIATTKGKFSRGSSSKSKVGPSKPNRKIEKKGKGKTPKQNKGKKTQGKGKCYHCGENGHSLINCPKYLTQKKAEKEAQDKYDLLVLETCLVENENSTWILDSGATNHICFSFQENSSWKNLSEGKITLKVGTGEMVSAKVVGDLKLFFNDRYIMLKNVLIGRLVKSRLLSQLEDNSLPPCDSCLREKMTKRSFTGKGKTIKTLRSDRGGEYMGLQFQDYLIEHEIQSQLSTPNTPQQNSVSERRNRTLLDMVRFMMSFAQLPDSFWGYALETAIYILNNVPSKSEAQIAIPDNGIEDPLTYKQTMNDMDCDQWVKAIDLKMESMYSNSVWTLVDQPNNVKPIGCKWIYKRKRDQAGKVHTFKARLMAKGYTQKEGVDYEETFSPVAMLKSIRILLSIATFYDYEISQMDVKTAFLNGNLENSKKGILSYRYGIHLSKEQCPKTPQEVEDMSNIPYASVVRSLIARKSISGSVFTLNGGAVVWRSIKQSCIADSTMEAEYIATCEAAKEALQIHENLEVITKESTLNESTILSRKSYIEEMLQ</sequence>
<dbReference type="CDD" id="cd09272">
    <property type="entry name" value="RNase_HI_RT_Ty1"/>
    <property type="match status" value="1"/>
</dbReference>
<keyword evidence="4" id="KW-0863">Zinc-finger</keyword>
<evidence type="ECO:0000256" key="1">
    <source>
        <dbReference type="ARBA" id="ARBA00022670"/>
    </source>
</evidence>
<dbReference type="GO" id="GO:0015074">
    <property type="term" value="P:DNA integration"/>
    <property type="evidence" value="ECO:0007669"/>
    <property type="project" value="InterPro"/>
</dbReference>
<feature type="domain" description="Integrase catalytic" evidence="7">
    <location>
        <begin position="406"/>
        <end position="504"/>
    </location>
</feature>
<evidence type="ECO:0000256" key="5">
    <source>
        <dbReference type="SAM" id="MobiDB-lite"/>
    </source>
</evidence>
<dbReference type="InterPro" id="IPR036875">
    <property type="entry name" value="Znf_CCHC_sf"/>
</dbReference>
<dbReference type="OrthoDB" id="1920930at2759"/>
<dbReference type="Pfam" id="PF22936">
    <property type="entry name" value="Pol_BBD"/>
    <property type="match status" value="1"/>
</dbReference>
<name>A0A5A7TWX1_CUCMM</name>
<comment type="caution">
    <text evidence="8">The sequence shown here is derived from an EMBL/GenBank/DDBJ whole genome shotgun (WGS) entry which is preliminary data.</text>
</comment>
<dbReference type="GO" id="GO:0008233">
    <property type="term" value="F:peptidase activity"/>
    <property type="evidence" value="ECO:0007669"/>
    <property type="project" value="UniProtKB-KW"/>
</dbReference>
<dbReference type="Proteomes" id="UP000321393">
    <property type="component" value="Unassembled WGS sequence"/>
</dbReference>
<dbReference type="PROSITE" id="PS50158">
    <property type="entry name" value="ZF_CCHC"/>
    <property type="match status" value="1"/>
</dbReference>
<dbReference type="InterPro" id="IPR013103">
    <property type="entry name" value="RVT_2"/>
</dbReference>